<evidence type="ECO:0000313" key="3">
    <source>
        <dbReference type="Proteomes" id="UP000253975"/>
    </source>
</evidence>
<dbReference type="AlphaFoldDB" id="A0A369LIK1"/>
<proteinExistence type="predicted"/>
<organism evidence="2 3">
    <name type="scientific">Slackia isoflavoniconvertens</name>
    <dbReference type="NCBI Taxonomy" id="572010"/>
    <lineage>
        <taxon>Bacteria</taxon>
        <taxon>Bacillati</taxon>
        <taxon>Actinomycetota</taxon>
        <taxon>Coriobacteriia</taxon>
        <taxon>Eggerthellales</taxon>
        <taxon>Eggerthellaceae</taxon>
        <taxon>Slackia</taxon>
    </lineage>
</organism>
<evidence type="ECO:0000313" key="2">
    <source>
        <dbReference type="EMBL" id="RDB57955.1"/>
    </source>
</evidence>
<dbReference type="EMBL" id="PPTO01000010">
    <property type="protein sequence ID" value="RDB57955.1"/>
    <property type="molecule type" value="Genomic_DNA"/>
</dbReference>
<dbReference type="Gene3D" id="2.40.370.10">
    <property type="entry name" value="AttH-like domain"/>
    <property type="match status" value="1"/>
</dbReference>
<sequence>MRSPGGKGSFEWWYTDANYDDGTTVVAIWFTKNYFDVEGPAWPTVDIEITEKDGTRINHRMQGPKGVPLKKSGAACDVNIEGNTIRYVDGTYQLHYDDGSIQYDVTMTPTMPMWRPDCGIWLFGEGSREIEYGWFVPCPTARIEGRLVVNGVERKLTGKGYHDHNWGYTGIQNMLNHWYWGRAQVGDYTVIAVQNVAEKKYGYKSLPVFMIAKDGKILNDDSSSVKIERFETHINSFTKKFMDDVLVYTQTVSPDEEYVVKFVRKRDIMPRSLLEVVSPAKRFLAKLVRMNPTYMRVMGDVTVTVKRNGKTDTVTREGLWEQYFMGSNKLATIEGVTYPLSD</sequence>
<protein>
    <recommendedName>
        <fullName evidence="1">AsqO/PenF-like C-terminal domain-containing protein</fullName>
    </recommendedName>
</protein>
<evidence type="ECO:0000259" key="1">
    <source>
        <dbReference type="Pfam" id="PF25581"/>
    </source>
</evidence>
<name>A0A369LIK1_9ACTN</name>
<accession>A0A369LIK1</accession>
<reference evidence="2 3" key="1">
    <citation type="journal article" date="2018" name="Elife">
        <title>Discovery and characterization of a prevalent human gut bacterial enzyme sufficient for the inactivation of a family of plant toxins.</title>
        <authorList>
            <person name="Koppel N."/>
            <person name="Bisanz J.E."/>
            <person name="Pandelia M.E."/>
            <person name="Turnbaugh P.J."/>
            <person name="Balskus E.P."/>
        </authorList>
    </citation>
    <scope>NUCLEOTIDE SEQUENCE [LARGE SCALE GENOMIC DNA]</scope>
    <source>
        <strain evidence="2 3">OB21 GAM31</strain>
    </source>
</reference>
<dbReference type="InterPro" id="IPR023374">
    <property type="entry name" value="AttH-like_dom_sf"/>
</dbReference>
<dbReference type="InterPro" id="IPR057722">
    <property type="entry name" value="AsqO/PenF-like_C"/>
</dbReference>
<comment type="caution">
    <text evidence="2">The sequence shown here is derived from an EMBL/GenBank/DDBJ whole genome shotgun (WGS) entry which is preliminary data.</text>
</comment>
<gene>
    <name evidence="2" type="ORF">C1881_06700</name>
</gene>
<feature type="domain" description="AsqO/PenF-like C-terminal" evidence="1">
    <location>
        <begin position="173"/>
        <end position="232"/>
    </location>
</feature>
<dbReference type="SUPFAM" id="SSF159245">
    <property type="entry name" value="AttH-like"/>
    <property type="match status" value="1"/>
</dbReference>
<dbReference type="Proteomes" id="UP000253975">
    <property type="component" value="Unassembled WGS sequence"/>
</dbReference>
<dbReference type="Pfam" id="PF25581">
    <property type="entry name" value="AsqO_C"/>
    <property type="match status" value="1"/>
</dbReference>